<evidence type="ECO:0000313" key="2">
    <source>
        <dbReference type="EMBL" id="CAG8491533.1"/>
    </source>
</evidence>
<feature type="region of interest" description="Disordered" evidence="1">
    <location>
        <begin position="1"/>
        <end position="33"/>
    </location>
</feature>
<dbReference type="PANTHER" id="PTHR23272:SF161">
    <property type="entry name" value="ZINC FINGER BED DOMAIN-CONTAINING PROTEIN RICESLEEPER 1-LIKE"/>
    <property type="match status" value="1"/>
</dbReference>
<protein>
    <submittedName>
        <fullName evidence="2">9204_t:CDS:1</fullName>
    </submittedName>
</protein>
<dbReference type="EMBL" id="CAJVPZ010001393">
    <property type="protein sequence ID" value="CAG8491533.1"/>
    <property type="molecule type" value="Genomic_DNA"/>
</dbReference>
<comment type="caution">
    <text evidence="2">The sequence shown here is derived from an EMBL/GenBank/DDBJ whole genome shotgun (WGS) entry which is preliminary data.</text>
</comment>
<dbReference type="SUPFAM" id="SSF53098">
    <property type="entry name" value="Ribonuclease H-like"/>
    <property type="match status" value="1"/>
</dbReference>
<dbReference type="InterPro" id="IPR012337">
    <property type="entry name" value="RNaseH-like_sf"/>
</dbReference>
<dbReference type="OrthoDB" id="6619611at2759"/>
<dbReference type="PANTHER" id="PTHR23272">
    <property type="entry name" value="BED FINGER-RELATED"/>
    <property type="match status" value="1"/>
</dbReference>
<gene>
    <name evidence="2" type="ORF">RFULGI_LOCUS2007</name>
</gene>
<dbReference type="AlphaFoldDB" id="A0A9N8ZD23"/>
<feature type="compositionally biased region" description="Polar residues" evidence="1">
    <location>
        <begin position="1"/>
        <end position="11"/>
    </location>
</feature>
<dbReference type="Proteomes" id="UP000789396">
    <property type="component" value="Unassembled WGS sequence"/>
</dbReference>
<keyword evidence="3" id="KW-1185">Reference proteome</keyword>
<sequence length="358" mass="41496">MSTQESGNWTDYDSETGSEPDINKNGISLPRKRQKKHKRTAEVWKYFELEGSCAICQENDFKIIRFNELSSIEMDQEVGSGEEDEETSEATIKILHAITWLSSILPLKKGIDNKKDSQILSQRLLKDYEWDLLEKIIMVLKPFEHATTLFSGSKYPTLSLMYPIIQKLQNQFMDYEFELNNIETSNNDDDDYESDISLDCESDDELYSQPHDTHLLPPPPNLNHIVQEFKSTIYKSLMHYWNEFHEIGLVATLLDPHTKRMTAFTSREREKARAKLRSEFEISQQHNITSNNNPEQGISTITTNLTQNPFFEGIFGIQDQKEIEPLDEIAQYLDLKVVTISQLIVKEFENNDSKPALE</sequence>
<proteinExistence type="predicted"/>
<evidence type="ECO:0000313" key="3">
    <source>
        <dbReference type="Proteomes" id="UP000789396"/>
    </source>
</evidence>
<name>A0A9N8ZD23_9GLOM</name>
<organism evidence="2 3">
    <name type="scientific">Racocetra fulgida</name>
    <dbReference type="NCBI Taxonomy" id="60492"/>
    <lineage>
        <taxon>Eukaryota</taxon>
        <taxon>Fungi</taxon>
        <taxon>Fungi incertae sedis</taxon>
        <taxon>Mucoromycota</taxon>
        <taxon>Glomeromycotina</taxon>
        <taxon>Glomeromycetes</taxon>
        <taxon>Diversisporales</taxon>
        <taxon>Gigasporaceae</taxon>
        <taxon>Racocetra</taxon>
    </lineage>
</organism>
<reference evidence="2" key="1">
    <citation type="submission" date="2021-06" db="EMBL/GenBank/DDBJ databases">
        <authorList>
            <person name="Kallberg Y."/>
            <person name="Tangrot J."/>
            <person name="Rosling A."/>
        </authorList>
    </citation>
    <scope>NUCLEOTIDE SEQUENCE</scope>
    <source>
        <strain evidence="2">IN212</strain>
    </source>
</reference>
<accession>A0A9N8ZD23</accession>
<evidence type="ECO:0000256" key="1">
    <source>
        <dbReference type="SAM" id="MobiDB-lite"/>
    </source>
</evidence>